<keyword evidence="10" id="KW-0539">Nucleus</keyword>
<sequence length="673" mass="77851">MSTSDDNVCSHVKVVIRVRPENRKEQEGKYRRVVHVVDKHVLVFDPKEEEFSFFRGHKSKHRDISKRQNKDLKFVFDGVFDENATQLDIFEHTTKTIIDGFLNGYNCTVLAYGATGAGKTHTMLGLPSEPGVMYLTMMDLYRRIDQIKDEKLCEIAVSYLEVYNEQIHDLLSNSGPLAVREDSQKGVIVQGLTLHQPKSAECILELLDYGNKNRTQHPTDLNATSSRSHAVFQIYLRQRDRTASINQNVRIAKMSLIDLAGSERISAANGKRICFREGANINRSLLALGNVINVLADSKSKKQHIPYRNSKLTRLLKDSLGGNCRTVMIAAVSPSSLSYEDIYNTLKYANQAKEIRSSLRSNVLSLDSHISQYAKICEQQKREIMMLKEKLKAYEEEKVAVPESRRLSLLAISSQQQAALERFEEILKSLFMNRAEIRRDCLKLEMQFKVNKLKAFHQAQYYHRIQLLHPEEQAEKATCKRERRLASLEAQQVQIERRKQEVENNFEENNNWLHRVENEMRLLSQNGHIPPVLHKDLQLCHLQLEVKDLRQQIEHMMYLISLQEQENKRSGRLMDTLLPAFHKQYRALKEAELVNHSIDSAFMEVKQLVQPVKGVVWADQTVEEELEPKYCEQLDFSKVLAFSYLVFKQNTPCNSYYTGVKLTKFFPTDSEKR</sequence>
<keyword evidence="7 13" id="KW-0175">Coiled coil</keyword>
<feature type="coiled-coil region" evidence="13">
    <location>
        <begin position="370"/>
        <end position="397"/>
    </location>
</feature>
<dbReference type="FunFam" id="3.40.850.10:FF:000027">
    <property type="entry name" value="Kinesin-like protein"/>
    <property type="match status" value="1"/>
</dbReference>
<dbReference type="Proteomes" id="UP000008672">
    <property type="component" value="Unassembled WGS sequence"/>
</dbReference>
<dbReference type="GO" id="GO:0008017">
    <property type="term" value="F:microtubule binding"/>
    <property type="evidence" value="ECO:0007669"/>
    <property type="project" value="InterPro"/>
</dbReference>
<evidence type="ECO:0000313" key="15">
    <source>
        <dbReference type="Ensembl" id="ENSLACP00000010383.1"/>
    </source>
</evidence>
<dbReference type="GO" id="GO:0000278">
    <property type="term" value="P:mitotic cell cycle"/>
    <property type="evidence" value="ECO:0007669"/>
    <property type="project" value="UniProtKB-ARBA"/>
</dbReference>
<dbReference type="EMBL" id="AFYH01061811">
    <property type="status" value="NOT_ANNOTATED_CDS"/>
    <property type="molecule type" value="Genomic_DNA"/>
</dbReference>
<evidence type="ECO:0000313" key="16">
    <source>
        <dbReference type="Proteomes" id="UP000008672"/>
    </source>
</evidence>
<dbReference type="PROSITE" id="PS00411">
    <property type="entry name" value="KINESIN_MOTOR_1"/>
    <property type="match status" value="1"/>
</dbReference>
<dbReference type="GeneTree" id="ENSGT00940000159058"/>
<evidence type="ECO:0000256" key="13">
    <source>
        <dbReference type="SAM" id="Coils"/>
    </source>
</evidence>
<dbReference type="InterPro" id="IPR019821">
    <property type="entry name" value="Kinesin_motor_CS"/>
</dbReference>
<evidence type="ECO:0000256" key="12">
    <source>
        <dbReference type="RuleBase" id="RU000394"/>
    </source>
</evidence>
<dbReference type="PROSITE" id="PS50067">
    <property type="entry name" value="KINESIN_MOTOR_2"/>
    <property type="match status" value="1"/>
</dbReference>
<dbReference type="SMART" id="SM00129">
    <property type="entry name" value="KISc"/>
    <property type="match status" value="1"/>
</dbReference>
<keyword evidence="3" id="KW-0963">Cytoplasm</keyword>
<dbReference type="Gene3D" id="3.40.850.10">
    <property type="entry name" value="Kinesin motor domain"/>
    <property type="match status" value="1"/>
</dbReference>
<dbReference type="SUPFAM" id="SSF52540">
    <property type="entry name" value="P-loop containing nucleoside triphosphate hydrolases"/>
    <property type="match status" value="1"/>
</dbReference>
<dbReference type="GO" id="GO:0005524">
    <property type="term" value="F:ATP binding"/>
    <property type="evidence" value="ECO:0007669"/>
    <property type="project" value="UniProtKB-UniRule"/>
</dbReference>
<name>H3AL62_LATCH</name>
<evidence type="ECO:0000259" key="14">
    <source>
        <dbReference type="PROSITE" id="PS50067"/>
    </source>
</evidence>
<dbReference type="GO" id="GO:0005874">
    <property type="term" value="C:microtubule"/>
    <property type="evidence" value="ECO:0007669"/>
    <property type="project" value="UniProtKB-KW"/>
</dbReference>
<keyword evidence="6 11" id="KW-0067">ATP-binding</keyword>
<dbReference type="GO" id="GO:0007018">
    <property type="term" value="P:microtubule-based movement"/>
    <property type="evidence" value="ECO:0007669"/>
    <property type="project" value="InterPro"/>
</dbReference>
<evidence type="ECO:0000256" key="9">
    <source>
        <dbReference type="ARBA" id="ARBA00023212"/>
    </source>
</evidence>
<dbReference type="InterPro" id="IPR027417">
    <property type="entry name" value="P-loop_NTPase"/>
</dbReference>
<evidence type="ECO:0000256" key="1">
    <source>
        <dbReference type="ARBA" id="ARBA00004123"/>
    </source>
</evidence>
<evidence type="ECO:0000256" key="4">
    <source>
        <dbReference type="ARBA" id="ARBA00022701"/>
    </source>
</evidence>
<evidence type="ECO:0000256" key="3">
    <source>
        <dbReference type="ARBA" id="ARBA00022490"/>
    </source>
</evidence>
<dbReference type="PANTHER" id="PTHR47968:SF73">
    <property type="entry name" value="KINESIN-LIKE PROTEIN"/>
    <property type="match status" value="1"/>
</dbReference>
<comment type="subcellular location">
    <subcellularLocation>
        <location evidence="2">Cytoplasm</location>
        <location evidence="2">Cytoskeleton</location>
    </subcellularLocation>
    <subcellularLocation>
        <location evidence="1">Nucleus</location>
    </subcellularLocation>
</comment>
<dbReference type="Pfam" id="PF00225">
    <property type="entry name" value="Kinesin"/>
    <property type="match status" value="1"/>
</dbReference>
<dbReference type="CDD" id="cd01370">
    <property type="entry name" value="KISc_KIP3_like"/>
    <property type="match status" value="1"/>
</dbReference>
<dbReference type="PRINTS" id="PR00380">
    <property type="entry name" value="KINESINHEAVY"/>
</dbReference>
<comment type="similarity">
    <text evidence="11 12">Belongs to the TRAFAC class myosin-kinesin ATPase superfamily. Kinesin family.</text>
</comment>
<reference evidence="16" key="1">
    <citation type="submission" date="2011-08" db="EMBL/GenBank/DDBJ databases">
        <title>The draft genome of Latimeria chalumnae.</title>
        <authorList>
            <person name="Di Palma F."/>
            <person name="Alfoldi J."/>
            <person name="Johnson J."/>
            <person name="Berlin A."/>
            <person name="Gnerre S."/>
            <person name="Jaffe D."/>
            <person name="MacCallum I."/>
            <person name="Young S."/>
            <person name="Walker B.J."/>
            <person name="Lander E."/>
            <person name="Lindblad-Toh K."/>
        </authorList>
    </citation>
    <scope>NUCLEOTIDE SEQUENCE [LARGE SCALE GENOMIC DNA]</scope>
    <source>
        <strain evidence="16">Wild caught</strain>
    </source>
</reference>
<feature type="domain" description="Kinesin motor" evidence="14">
    <location>
        <begin position="11"/>
        <end position="355"/>
    </location>
</feature>
<dbReference type="PANTHER" id="PTHR47968">
    <property type="entry name" value="CENTROMERE PROTEIN E"/>
    <property type="match status" value="1"/>
</dbReference>
<dbReference type="EMBL" id="AFYH01061808">
    <property type="status" value="NOT_ANNOTATED_CDS"/>
    <property type="molecule type" value="Genomic_DNA"/>
</dbReference>
<dbReference type="EMBL" id="AFYH01061810">
    <property type="status" value="NOT_ANNOTATED_CDS"/>
    <property type="molecule type" value="Genomic_DNA"/>
</dbReference>
<keyword evidence="8 11" id="KW-0505">Motor protein</keyword>
<protein>
    <recommendedName>
        <fullName evidence="12">Kinesin-like protein</fullName>
    </recommendedName>
</protein>
<dbReference type="InterPro" id="IPR027640">
    <property type="entry name" value="Kinesin-like_fam"/>
</dbReference>
<evidence type="ECO:0000256" key="5">
    <source>
        <dbReference type="ARBA" id="ARBA00022741"/>
    </source>
</evidence>
<gene>
    <name evidence="15" type="primary">KIF18A</name>
</gene>
<evidence type="ECO:0000256" key="10">
    <source>
        <dbReference type="ARBA" id="ARBA00023242"/>
    </source>
</evidence>
<keyword evidence="5 11" id="KW-0547">Nucleotide-binding</keyword>
<dbReference type="GO" id="GO:0003777">
    <property type="term" value="F:microtubule motor activity"/>
    <property type="evidence" value="ECO:0007669"/>
    <property type="project" value="InterPro"/>
</dbReference>
<evidence type="ECO:0000256" key="8">
    <source>
        <dbReference type="ARBA" id="ARBA00023175"/>
    </source>
</evidence>
<evidence type="ECO:0000256" key="6">
    <source>
        <dbReference type="ARBA" id="ARBA00022840"/>
    </source>
</evidence>
<keyword evidence="9" id="KW-0206">Cytoskeleton</keyword>
<dbReference type="GO" id="GO:0005634">
    <property type="term" value="C:nucleus"/>
    <property type="evidence" value="ECO:0007669"/>
    <property type="project" value="UniProtKB-SubCell"/>
</dbReference>
<evidence type="ECO:0000256" key="7">
    <source>
        <dbReference type="ARBA" id="ARBA00023054"/>
    </source>
</evidence>
<reference evidence="15" key="3">
    <citation type="submission" date="2025-09" db="UniProtKB">
        <authorList>
            <consortium name="Ensembl"/>
        </authorList>
    </citation>
    <scope>IDENTIFICATION</scope>
</reference>
<feature type="binding site" evidence="11">
    <location>
        <begin position="113"/>
        <end position="120"/>
    </location>
    <ligand>
        <name>ATP</name>
        <dbReference type="ChEBI" id="CHEBI:30616"/>
    </ligand>
</feature>
<dbReference type="EMBL" id="AFYH01061809">
    <property type="status" value="NOT_ANNOTATED_CDS"/>
    <property type="molecule type" value="Genomic_DNA"/>
</dbReference>
<evidence type="ECO:0000256" key="2">
    <source>
        <dbReference type="ARBA" id="ARBA00004245"/>
    </source>
</evidence>
<dbReference type="AlphaFoldDB" id="H3AL62"/>
<dbReference type="HOGENOM" id="CLU_001485_21_5_1"/>
<keyword evidence="16" id="KW-1185">Reference proteome</keyword>
<proteinExistence type="inferred from homology"/>
<reference evidence="15" key="2">
    <citation type="submission" date="2025-08" db="UniProtKB">
        <authorList>
            <consortium name="Ensembl"/>
        </authorList>
    </citation>
    <scope>IDENTIFICATION</scope>
</reference>
<dbReference type="InterPro" id="IPR001752">
    <property type="entry name" value="Kinesin_motor_dom"/>
</dbReference>
<keyword evidence="4 12" id="KW-0493">Microtubule</keyword>
<dbReference type="Ensembl" id="ENSLACT00000010462.1">
    <property type="protein sequence ID" value="ENSLACP00000010383.1"/>
    <property type="gene ID" value="ENSLACG00000009145.2"/>
</dbReference>
<accession>H3AL62</accession>
<dbReference type="GO" id="GO:0005819">
    <property type="term" value="C:spindle"/>
    <property type="evidence" value="ECO:0007669"/>
    <property type="project" value="UniProtKB-ARBA"/>
</dbReference>
<evidence type="ECO:0000256" key="11">
    <source>
        <dbReference type="PROSITE-ProRule" id="PRU00283"/>
    </source>
</evidence>
<dbReference type="InterPro" id="IPR036961">
    <property type="entry name" value="Kinesin_motor_dom_sf"/>
</dbReference>
<organism evidence="15 16">
    <name type="scientific">Latimeria chalumnae</name>
    <name type="common">Coelacanth</name>
    <dbReference type="NCBI Taxonomy" id="7897"/>
    <lineage>
        <taxon>Eukaryota</taxon>
        <taxon>Metazoa</taxon>
        <taxon>Chordata</taxon>
        <taxon>Craniata</taxon>
        <taxon>Vertebrata</taxon>
        <taxon>Euteleostomi</taxon>
        <taxon>Coelacanthiformes</taxon>
        <taxon>Coelacanthidae</taxon>
        <taxon>Latimeria</taxon>
    </lineage>
</organism>